<gene>
    <name evidence="4" type="ORF">DERYTH_LOCUS7505</name>
</gene>
<feature type="chain" id="PRO_5040394455" evidence="2">
    <location>
        <begin position="18"/>
        <end position="136"/>
    </location>
</feature>
<dbReference type="InterPro" id="IPR036908">
    <property type="entry name" value="RlpA-like_sf"/>
</dbReference>
<evidence type="ECO:0000313" key="5">
    <source>
        <dbReference type="Proteomes" id="UP000789405"/>
    </source>
</evidence>
<protein>
    <submittedName>
        <fullName evidence="4">6558_t:CDS:1</fullName>
    </submittedName>
</protein>
<sequence length="136" mass="15130">MTIFLCTIALFSDLIIAYKSDNLDNELESRSFTNLAKRQEFTGDISFTNVENGKLGECEIPSTNNDLVCALSTEKFDKTLCGKKIKITRVTKSVTVTIVDRCEDCKLDDLTLTSAAFNQLGDPAEGVIKCTWDFLK</sequence>
<name>A0A9N9CGJ5_9GLOM</name>
<keyword evidence="5" id="KW-1185">Reference proteome</keyword>
<evidence type="ECO:0000259" key="3">
    <source>
        <dbReference type="Pfam" id="PF03330"/>
    </source>
</evidence>
<dbReference type="PANTHER" id="PTHR31836">
    <property type="match status" value="1"/>
</dbReference>
<evidence type="ECO:0000256" key="1">
    <source>
        <dbReference type="ARBA" id="ARBA00022729"/>
    </source>
</evidence>
<feature type="domain" description="RlpA-like protein double-psi beta-barrel" evidence="3">
    <location>
        <begin position="83"/>
        <end position="130"/>
    </location>
</feature>
<accession>A0A9N9CGJ5</accession>
<dbReference type="AlphaFoldDB" id="A0A9N9CGJ5"/>
<evidence type="ECO:0000313" key="4">
    <source>
        <dbReference type="EMBL" id="CAG8598144.1"/>
    </source>
</evidence>
<dbReference type="CDD" id="cd22191">
    <property type="entry name" value="DPBB_RlpA_EXP_N-like"/>
    <property type="match status" value="1"/>
</dbReference>
<dbReference type="InterPro" id="IPR009009">
    <property type="entry name" value="RlpA-like_DPBB"/>
</dbReference>
<dbReference type="EMBL" id="CAJVPY010003670">
    <property type="protein sequence ID" value="CAG8598144.1"/>
    <property type="molecule type" value="Genomic_DNA"/>
</dbReference>
<keyword evidence="1 2" id="KW-0732">Signal</keyword>
<feature type="signal peptide" evidence="2">
    <location>
        <begin position="1"/>
        <end position="17"/>
    </location>
</feature>
<dbReference type="InterPro" id="IPR051477">
    <property type="entry name" value="Expansin_CellWall"/>
</dbReference>
<organism evidence="4 5">
    <name type="scientific">Dentiscutata erythropus</name>
    <dbReference type="NCBI Taxonomy" id="1348616"/>
    <lineage>
        <taxon>Eukaryota</taxon>
        <taxon>Fungi</taxon>
        <taxon>Fungi incertae sedis</taxon>
        <taxon>Mucoromycota</taxon>
        <taxon>Glomeromycotina</taxon>
        <taxon>Glomeromycetes</taxon>
        <taxon>Diversisporales</taxon>
        <taxon>Gigasporaceae</taxon>
        <taxon>Dentiscutata</taxon>
    </lineage>
</organism>
<dbReference type="Proteomes" id="UP000789405">
    <property type="component" value="Unassembled WGS sequence"/>
</dbReference>
<evidence type="ECO:0000256" key="2">
    <source>
        <dbReference type="SAM" id="SignalP"/>
    </source>
</evidence>
<dbReference type="Pfam" id="PF03330">
    <property type="entry name" value="DPBB_1"/>
    <property type="match status" value="1"/>
</dbReference>
<dbReference type="SUPFAM" id="SSF50685">
    <property type="entry name" value="Barwin-like endoglucanases"/>
    <property type="match status" value="1"/>
</dbReference>
<dbReference type="Gene3D" id="2.40.40.10">
    <property type="entry name" value="RlpA-like domain"/>
    <property type="match status" value="1"/>
</dbReference>
<dbReference type="PANTHER" id="PTHR31836:SF28">
    <property type="entry name" value="SRCR DOMAIN-CONTAINING PROTEIN-RELATED"/>
    <property type="match status" value="1"/>
</dbReference>
<proteinExistence type="predicted"/>
<dbReference type="OrthoDB" id="406505at2759"/>
<comment type="caution">
    <text evidence="4">The sequence shown here is derived from an EMBL/GenBank/DDBJ whole genome shotgun (WGS) entry which is preliminary data.</text>
</comment>
<reference evidence="4" key="1">
    <citation type="submission" date="2021-06" db="EMBL/GenBank/DDBJ databases">
        <authorList>
            <person name="Kallberg Y."/>
            <person name="Tangrot J."/>
            <person name="Rosling A."/>
        </authorList>
    </citation>
    <scope>NUCLEOTIDE SEQUENCE</scope>
    <source>
        <strain evidence="4">MA453B</strain>
    </source>
</reference>